<dbReference type="GO" id="GO:0005524">
    <property type="term" value="F:ATP binding"/>
    <property type="evidence" value="ECO:0007669"/>
    <property type="project" value="UniProtKB-KW"/>
</dbReference>
<accession>A0A914VUV5</accession>
<evidence type="ECO:0000256" key="5">
    <source>
        <dbReference type="ARBA" id="ARBA00022840"/>
    </source>
</evidence>
<evidence type="ECO:0000313" key="9">
    <source>
        <dbReference type="WBParaSite" id="PSAMB.scaffold25size111298.g892.t1"/>
    </source>
</evidence>
<dbReference type="InterPro" id="IPR008271">
    <property type="entry name" value="Ser/Thr_kinase_AS"/>
</dbReference>
<dbReference type="Pfam" id="PF00069">
    <property type="entry name" value="Pkinase"/>
    <property type="match status" value="1"/>
</dbReference>
<dbReference type="PANTHER" id="PTHR24355">
    <property type="entry name" value="G PROTEIN-COUPLED RECEPTOR KINASE/RIBOSOMAL PROTEIN S6 KINASE"/>
    <property type="match status" value="1"/>
</dbReference>
<feature type="region of interest" description="Disordered" evidence="6">
    <location>
        <begin position="64"/>
        <end position="85"/>
    </location>
</feature>
<evidence type="ECO:0000256" key="2">
    <source>
        <dbReference type="ARBA" id="ARBA00022679"/>
    </source>
</evidence>
<dbReference type="InterPro" id="IPR045270">
    <property type="entry name" value="STKc_AGC"/>
</dbReference>
<feature type="compositionally biased region" description="Basic and acidic residues" evidence="6">
    <location>
        <begin position="1"/>
        <end position="15"/>
    </location>
</feature>
<dbReference type="Proteomes" id="UP000887566">
    <property type="component" value="Unplaced"/>
</dbReference>
<feature type="domain" description="Protein kinase" evidence="7">
    <location>
        <begin position="321"/>
        <end position="575"/>
    </location>
</feature>
<dbReference type="InterPro" id="IPR011009">
    <property type="entry name" value="Kinase-like_dom_sf"/>
</dbReference>
<keyword evidence="5" id="KW-0067">ATP-binding</keyword>
<dbReference type="PROSITE" id="PS00108">
    <property type="entry name" value="PROTEIN_KINASE_ST"/>
    <property type="match status" value="1"/>
</dbReference>
<feature type="compositionally biased region" description="Low complexity" evidence="6">
    <location>
        <begin position="178"/>
        <end position="193"/>
    </location>
</feature>
<dbReference type="Gene3D" id="1.10.510.10">
    <property type="entry name" value="Transferase(Phosphotransferase) domain 1"/>
    <property type="match status" value="1"/>
</dbReference>
<evidence type="ECO:0000256" key="3">
    <source>
        <dbReference type="ARBA" id="ARBA00022741"/>
    </source>
</evidence>
<dbReference type="PANTHER" id="PTHR24355:SF1">
    <property type="entry name" value="RIBOSOMAL PROTEIN S6 KINASE-RELATED PROTEIN"/>
    <property type="match status" value="1"/>
</dbReference>
<feature type="region of interest" description="Disordered" evidence="6">
    <location>
        <begin position="1"/>
        <end position="23"/>
    </location>
</feature>
<dbReference type="SMART" id="SM00220">
    <property type="entry name" value="S_TKc"/>
    <property type="match status" value="1"/>
</dbReference>
<evidence type="ECO:0000256" key="6">
    <source>
        <dbReference type="SAM" id="MobiDB-lite"/>
    </source>
</evidence>
<dbReference type="AlphaFoldDB" id="A0A914VUV5"/>
<evidence type="ECO:0000256" key="4">
    <source>
        <dbReference type="ARBA" id="ARBA00022777"/>
    </source>
</evidence>
<dbReference type="GO" id="GO:0004674">
    <property type="term" value="F:protein serine/threonine kinase activity"/>
    <property type="evidence" value="ECO:0007669"/>
    <property type="project" value="UniProtKB-KW"/>
</dbReference>
<feature type="region of interest" description="Disordered" evidence="6">
    <location>
        <begin position="170"/>
        <end position="193"/>
    </location>
</feature>
<proteinExistence type="predicted"/>
<evidence type="ECO:0000256" key="1">
    <source>
        <dbReference type="ARBA" id="ARBA00022527"/>
    </source>
</evidence>
<organism evidence="8 9">
    <name type="scientific">Plectus sambesii</name>
    <dbReference type="NCBI Taxonomy" id="2011161"/>
    <lineage>
        <taxon>Eukaryota</taxon>
        <taxon>Metazoa</taxon>
        <taxon>Ecdysozoa</taxon>
        <taxon>Nematoda</taxon>
        <taxon>Chromadorea</taxon>
        <taxon>Plectida</taxon>
        <taxon>Plectina</taxon>
        <taxon>Plectoidea</taxon>
        <taxon>Plectidae</taxon>
        <taxon>Plectus</taxon>
    </lineage>
</organism>
<keyword evidence="8" id="KW-1185">Reference proteome</keyword>
<keyword evidence="2" id="KW-0808">Transferase</keyword>
<keyword evidence="1" id="KW-0723">Serine/threonine-protein kinase</keyword>
<dbReference type="PROSITE" id="PS50011">
    <property type="entry name" value="PROTEIN_KINASE_DOM"/>
    <property type="match status" value="1"/>
</dbReference>
<feature type="compositionally biased region" description="Polar residues" evidence="6">
    <location>
        <begin position="275"/>
        <end position="291"/>
    </location>
</feature>
<reference evidence="9" key="1">
    <citation type="submission" date="2022-11" db="UniProtKB">
        <authorList>
            <consortium name="WormBaseParasite"/>
        </authorList>
    </citation>
    <scope>IDENTIFICATION</scope>
</reference>
<sequence length="602" mass="66561">ATDAIHESNEDETSRASDAAESIGSHWASAVPGAPHTPARTAACSATNAQSVCILCALTRMGNSGSTTDHVSNPRPSPSPPSSVTVYRRHYPKEVHQQRAEAHLQFFRSASLQLQDLTKDVQGSPVKKKPRVGLPAHNLSFISLPSCPEFRQPELYYGSNSLRRPQPIIIEEPNSPRSSGTASKATSPPATTATAPIIITDADCDPLPPKNKNLGPITQEVLTKGLTARFRSISSWIISDTERNQVKTNLKNKFGGSLNLSRLTTRKRKLKAPSVASSQAESSTGSQYSLSDGRTPWPIPWLEAIFLPEYPNKAPVTERNFSIIGTIASGAFGKVYRVCLRSEPTAVFAMKVQNKSQVIIKEAIQQIKDEVTIHESLGRGTFIANFYASWQSRSKLYTVLQYVMGYGDLFLLWRDYGPFNEEVVRIYAAEIGYALDFIHASGVIYRDLKMENIVLDEQGHIQLVDFGFSKWLGHGDRTMTICGTLQYMAPEIAAGQAYDRAVDWWSLGVLLHVLVTSRFPFPVAQATSHEDLSFKDYDSPKECSEEAQSLMSQLLAVAPEERLQTMDDLRKHSFFAAINFDAVADRMVSTVPTRTAIKKQQH</sequence>
<name>A0A914VUV5_9BILA</name>
<keyword evidence="4" id="KW-0418">Kinase</keyword>
<dbReference type="Gene3D" id="3.30.200.20">
    <property type="entry name" value="Phosphorylase Kinase, domain 1"/>
    <property type="match status" value="1"/>
</dbReference>
<feature type="region of interest" description="Disordered" evidence="6">
    <location>
        <begin position="269"/>
        <end position="291"/>
    </location>
</feature>
<dbReference type="WBParaSite" id="PSAMB.scaffold25size111298.g892.t1">
    <property type="protein sequence ID" value="PSAMB.scaffold25size111298.g892.t1"/>
    <property type="gene ID" value="PSAMB.scaffold25size111298.g892"/>
</dbReference>
<keyword evidence="3" id="KW-0547">Nucleotide-binding</keyword>
<evidence type="ECO:0000313" key="8">
    <source>
        <dbReference type="Proteomes" id="UP000887566"/>
    </source>
</evidence>
<dbReference type="InterPro" id="IPR000719">
    <property type="entry name" value="Prot_kinase_dom"/>
</dbReference>
<evidence type="ECO:0000259" key="7">
    <source>
        <dbReference type="PROSITE" id="PS50011"/>
    </source>
</evidence>
<protein>
    <submittedName>
        <fullName evidence="9">Protein kinase domain-containing protein</fullName>
    </submittedName>
</protein>
<dbReference type="CDD" id="cd05123">
    <property type="entry name" value="STKc_AGC"/>
    <property type="match status" value="1"/>
</dbReference>
<dbReference type="SUPFAM" id="SSF56112">
    <property type="entry name" value="Protein kinase-like (PK-like)"/>
    <property type="match status" value="1"/>
</dbReference>